<reference evidence="1 2" key="1">
    <citation type="journal article" date="2019" name="Int. J. Syst. Evol. Microbiol.">
        <title>The Global Catalogue of Microorganisms (GCM) 10K type strain sequencing project: providing services to taxonomists for standard genome sequencing and annotation.</title>
        <authorList>
            <consortium name="The Broad Institute Genomics Platform"/>
            <consortium name="The Broad Institute Genome Sequencing Center for Infectious Disease"/>
            <person name="Wu L."/>
            <person name="Ma J."/>
        </authorList>
    </citation>
    <scope>NUCLEOTIDE SEQUENCE [LARGE SCALE GENOMIC DNA]</scope>
    <source>
        <strain evidence="1 2">JCM 6835</strain>
    </source>
</reference>
<proteinExistence type="predicted"/>
<organism evidence="1 2">
    <name type="scientific">Nonomuraea recticatena</name>
    <dbReference type="NCBI Taxonomy" id="46178"/>
    <lineage>
        <taxon>Bacteria</taxon>
        <taxon>Bacillati</taxon>
        <taxon>Actinomycetota</taxon>
        <taxon>Actinomycetes</taxon>
        <taxon>Streptosporangiales</taxon>
        <taxon>Streptosporangiaceae</taxon>
        <taxon>Nonomuraea</taxon>
    </lineage>
</organism>
<dbReference type="EMBL" id="BAAATE010000152">
    <property type="protein sequence ID" value="GAA2704458.1"/>
    <property type="molecule type" value="Genomic_DNA"/>
</dbReference>
<keyword evidence="2" id="KW-1185">Reference proteome</keyword>
<evidence type="ECO:0000313" key="2">
    <source>
        <dbReference type="Proteomes" id="UP001501666"/>
    </source>
</evidence>
<accession>A0ABN3TKG9</accession>
<sequence>MSANSTSAWTTQQVRNLLVDLGGRISSFRFLIQNRDAKLSGVFDGVFAGADVTVVKTPPRTPRLRTSNAMR</sequence>
<dbReference type="Proteomes" id="UP001501666">
    <property type="component" value="Unassembled WGS sequence"/>
</dbReference>
<protein>
    <submittedName>
        <fullName evidence="1">Uncharacterized protein</fullName>
    </submittedName>
</protein>
<gene>
    <name evidence="1" type="ORF">GCM10010412_101760</name>
</gene>
<comment type="caution">
    <text evidence="1">The sequence shown here is derived from an EMBL/GenBank/DDBJ whole genome shotgun (WGS) entry which is preliminary data.</text>
</comment>
<name>A0ABN3TKG9_9ACTN</name>
<evidence type="ECO:0000313" key="1">
    <source>
        <dbReference type="EMBL" id="GAA2704458.1"/>
    </source>
</evidence>